<evidence type="ECO:0000313" key="2">
    <source>
        <dbReference type="Proteomes" id="UP000053789"/>
    </source>
</evidence>
<dbReference type="OrthoDB" id="5321385at2759"/>
<dbReference type="EMBL" id="KN846989">
    <property type="protein sequence ID" value="KIW92231.1"/>
    <property type="molecule type" value="Genomic_DNA"/>
</dbReference>
<dbReference type="RefSeq" id="XP_016618900.1">
    <property type="nucleotide sequence ID" value="XM_016764950.1"/>
</dbReference>
<evidence type="ECO:0000313" key="1">
    <source>
        <dbReference type="EMBL" id="KIW92231.1"/>
    </source>
</evidence>
<dbReference type="Proteomes" id="UP000053789">
    <property type="component" value="Unassembled WGS sequence"/>
</dbReference>
<dbReference type="GeneID" id="27700143"/>
<keyword evidence="2" id="KW-1185">Reference proteome</keyword>
<protein>
    <submittedName>
        <fullName evidence="1">Uncharacterized protein</fullName>
    </submittedName>
</protein>
<accession>A0A0D2EQJ6</accession>
<dbReference type="HOGENOM" id="CLU_1384012_0_0_1"/>
<dbReference type="AlphaFoldDB" id="A0A0D2EQJ6"/>
<sequence length="197" mass="22652">MDRRQLEASNGRGYIRTPSRCELTVHQQRSRLGRRPLSAEQIKWNFQREFNKITLITNKFEGVRTEYAGNPHGPRLVRIMLVRFLEWFDQHDIDESFLIESAWDAMNELLLEREDMLALFNLILDLPSRKTVSSLEFERPLMVEAVELAAGLTLVVGNGIVLYEAYLGRDRFCYRLTNLERGILTASCLLAGCGGDS</sequence>
<gene>
    <name evidence="1" type="ORF">Z519_07215</name>
</gene>
<reference evidence="1" key="1">
    <citation type="submission" date="2015-01" db="EMBL/GenBank/DDBJ databases">
        <title>The Genome Sequence of Cladophialophora bantiana CBS 173.52.</title>
        <authorList>
            <consortium name="The Broad Institute Genomics Platform"/>
            <person name="Cuomo C."/>
            <person name="de Hoog S."/>
            <person name="Gorbushina A."/>
            <person name="Stielow B."/>
            <person name="Teixiera M."/>
            <person name="Abouelleil A."/>
            <person name="Chapman S.B."/>
            <person name="Priest M."/>
            <person name="Young S.K."/>
            <person name="Wortman J."/>
            <person name="Nusbaum C."/>
            <person name="Birren B."/>
        </authorList>
    </citation>
    <scope>NUCLEOTIDE SEQUENCE [LARGE SCALE GENOMIC DNA]</scope>
    <source>
        <strain evidence="1">CBS 173.52</strain>
    </source>
</reference>
<dbReference type="VEuPathDB" id="FungiDB:Z519_07215"/>
<name>A0A0D2EQJ6_CLAB1</name>
<organism evidence="1 2">
    <name type="scientific">Cladophialophora bantiana (strain ATCC 10958 / CBS 173.52 / CDC B-1940 / NIH 8579)</name>
    <name type="common">Xylohypha bantiana</name>
    <dbReference type="NCBI Taxonomy" id="1442370"/>
    <lineage>
        <taxon>Eukaryota</taxon>
        <taxon>Fungi</taxon>
        <taxon>Dikarya</taxon>
        <taxon>Ascomycota</taxon>
        <taxon>Pezizomycotina</taxon>
        <taxon>Eurotiomycetes</taxon>
        <taxon>Chaetothyriomycetidae</taxon>
        <taxon>Chaetothyriales</taxon>
        <taxon>Herpotrichiellaceae</taxon>
        <taxon>Cladophialophora</taxon>
    </lineage>
</organism>
<proteinExistence type="predicted"/>